<dbReference type="InterPro" id="IPR040169">
    <property type="entry name" value="SUGP1/2"/>
</dbReference>
<evidence type="ECO:0000256" key="4">
    <source>
        <dbReference type="ARBA" id="ARBA00023242"/>
    </source>
</evidence>
<dbReference type="WBParaSite" id="SSLN_0000559501-mRNA-1">
    <property type="protein sequence ID" value="SSLN_0000559501-mRNA-1"/>
    <property type="gene ID" value="SSLN_0000559501"/>
</dbReference>
<keyword evidence="9" id="KW-1185">Reference proteome</keyword>
<dbReference type="SMART" id="SM00443">
    <property type="entry name" value="G_patch"/>
    <property type="match status" value="1"/>
</dbReference>
<proteinExistence type="predicted"/>
<dbReference type="Gene3D" id="1.10.418.40">
    <property type="entry name" value="Autophagy protein 6/Beclin 1"/>
    <property type="match status" value="1"/>
</dbReference>
<organism evidence="10">
    <name type="scientific">Schistocephalus solidus</name>
    <name type="common">Tapeworm</name>
    <dbReference type="NCBI Taxonomy" id="70667"/>
    <lineage>
        <taxon>Eukaryota</taxon>
        <taxon>Metazoa</taxon>
        <taxon>Spiralia</taxon>
        <taxon>Lophotrochozoa</taxon>
        <taxon>Platyhelminthes</taxon>
        <taxon>Cestoda</taxon>
        <taxon>Eucestoda</taxon>
        <taxon>Diphyllobothriidea</taxon>
        <taxon>Diphyllobothriidae</taxon>
        <taxon>Schistocephalus</taxon>
    </lineage>
</organism>
<dbReference type="GO" id="GO:0008380">
    <property type="term" value="P:RNA splicing"/>
    <property type="evidence" value="ECO:0007669"/>
    <property type="project" value="UniProtKB-KW"/>
</dbReference>
<dbReference type="AlphaFoldDB" id="A0A183SMG8"/>
<dbReference type="EMBL" id="UYSU01033238">
    <property type="protein sequence ID" value="VDL91801.1"/>
    <property type="molecule type" value="Genomic_DNA"/>
</dbReference>
<dbReference type="InterPro" id="IPR038274">
    <property type="entry name" value="Atg6/Beclin_C_sf"/>
</dbReference>
<dbReference type="GO" id="GO:0003723">
    <property type="term" value="F:RNA binding"/>
    <property type="evidence" value="ECO:0007669"/>
    <property type="project" value="InterPro"/>
</dbReference>
<keyword evidence="4" id="KW-0539">Nucleus</keyword>
<dbReference type="OrthoDB" id="4822at2759"/>
<dbReference type="Pfam" id="PF04111">
    <property type="entry name" value="APG6"/>
    <property type="match status" value="1"/>
</dbReference>
<protein>
    <submittedName>
        <fullName evidence="10">G-patch domain-containing protein</fullName>
    </submittedName>
</protein>
<keyword evidence="3" id="KW-0508">mRNA splicing</keyword>
<feature type="region of interest" description="Disordered" evidence="6">
    <location>
        <begin position="443"/>
        <end position="482"/>
    </location>
</feature>
<name>A0A183SMG8_SCHSO</name>
<dbReference type="GO" id="GO:0006397">
    <property type="term" value="P:mRNA processing"/>
    <property type="evidence" value="ECO:0007669"/>
    <property type="project" value="UniProtKB-KW"/>
</dbReference>
<dbReference type="InterPro" id="IPR000467">
    <property type="entry name" value="G_patch_dom"/>
</dbReference>
<dbReference type="PANTHER" id="PTHR23340">
    <property type="entry name" value="ARGININE/SERINE RICH SPLICING FACTOR SF4/14"/>
    <property type="match status" value="1"/>
</dbReference>
<dbReference type="Pfam" id="PF01585">
    <property type="entry name" value="G-patch"/>
    <property type="match status" value="1"/>
</dbReference>
<dbReference type="Proteomes" id="UP000275846">
    <property type="component" value="Unassembled WGS sequence"/>
</dbReference>
<dbReference type="InterPro" id="IPR035967">
    <property type="entry name" value="SWAP/Surp_sf"/>
</dbReference>
<feature type="region of interest" description="Disordered" evidence="6">
    <location>
        <begin position="68"/>
        <end position="96"/>
    </location>
</feature>
<evidence type="ECO:0000256" key="6">
    <source>
        <dbReference type="SAM" id="MobiDB-lite"/>
    </source>
</evidence>
<gene>
    <name evidence="8" type="ORF">SSLN_LOCUS5416</name>
</gene>
<dbReference type="GO" id="GO:0005654">
    <property type="term" value="C:nucleoplasm"/>
    <property type="evidence" value="ECO:0007669"/>
    <property type="project" value="TreeGrafter"/>
</dbReference>
<feature type="coiled-coil region" evidence="5">
    <location>
        <begin position="516"/>
        <end position="585"/>
    </location>
</feature>
<evidence type="ECO:0000313" key="10">
    <source>
        <dbReference type="WBParaSite" id="SSLN_0000559501-mRNA-1"/>
    </source>
</evidence>
<reference evidence="8 9" key="2">
    <citation type="submission" date="2018-11" db="EMBL/GenBank/DDBJ databases">
        <authorList>
            <consortium name="Pathogen Informatics"/>
        </authorList>
    </citation>
    <scope>NUCLEOTIDE SEQUENCE [LARGE SCALE GENOMIC DNA]</scope>
    <source>
        <strain evidence="8 9">NST_G2</strain>
    </source>
</reference>
<accession>A0A183SMG8</accession>
<dbReference type="Gene3D" id="1.10.10.790">
    <property type="entry name" value="Surp module"/>
    <property type="match status" value="1"/>
</dbReference>
<evidence type="ECO:0000313" key="9">
    <source>
        <dbReference type="Proteomes" id="UP000275846"/>
    </source>
</evidence>
<comment type="subcellular location">
    <subcellularLocation>
        <location evidence="1">Nucleus</location>
    </subcellularLocation>
</comment>
<evidence type="ECO:0000256" key="1">
    <source>
        <dbReference type="ARBA" id="ARBA00004123"/>
    </source>
</evidence>
<dbReference type="PANTHER" id="PTHR23340:SF0">
    <property type="entry name" value="SURP AND G-PATCH DOMAIN-CONTAINING PROTEIN 1 ISOFORM X1"/>
    <property type="match status" value="1"/>
</dbReference>
<evidence type="ECO:0000256" key="5">
    <source>
        <dbReference type="SAM" id="Coils"/>
    </source>
</evidence>
<evidence type="ECO:0000313" key="8">
    <source>
        <dbReference type="EMBL" id="VDL91801.1"/>
    </source>
</evidence>
<dbReference type="PROSITE" id="PS50174">
    <property type="entry name" value="G_PATCH"/>
    <property type="match status" value="1"/>
</dbReference>
<evidence type="ECO:0000256" key="2">
    <source>
        <dbReference type="ARBA" id="ARBA00022664"/>
    </source>
</evidence>
<evidence type="ECO:0000259" key="7">
    <source>
        <dbReference type="PROSITE" id="PS50174"/>
    </source>
</evidence>
<dbReference type="InterPro" id="IPR040455">
    <property type="entry name" value="Atg6_BARA"/>
</dbReference>
<sequence>MQVPPPDNQQVLIAIESLVMRVAGLTPELGRMEIAKFEDSIQYWFLTLPETDEYKFFQKRLLEERKKRKPQFKKAEDQSSQAEAIRSQKRKSRWDSEPVEKLQAMHEFILAQQKLKFQEQQLMESIAGVKYSKKPKYTPDGLLIKYEYDSDEDCEGGTWEHKLRAAEMEATKEWAEKLTEMGQGKHHIGDFLPPDELDRFMETYRALKEGREPDYSDYKNFKLTCENVGFQMLEKMGWKEGEGLGASGQGIINPVGKGNVFVDGVGLGVERPANLKQDDDEYDAYRKRMMLAYRFRPNPLDRYKQPSLFRSSHTSASASSMDHRLQVNAYLFDILSGRVKPNHPMCQECADILINTQKQLLDFQLDELSCLQCVHPSILKVIFFLPPVPPFHTCDLFRVTRAYLSQLNAKSAASPTSMEEPTANTPATGFSYQSQVFFPPESLGAGFSTEETSPSALPEALSPDVPNESSCSSFARYPSPEIPVKTPTPLPIGDPPVFRCSTGNADLHLPPEEAELVSLQEELARVLTESKLLDEQIERDSAELQLRQEELDRATTEYNENKLVLLEAEESLGVLEARLRDARYQFERLRRTNVLNAAFPIWYDGHIGMINGLHLGRLPNKPIEWSEINAAWGQCALLLQCLAKKLSHTFTVYSILPLGNQSQIIQLATDRAFPLYNSPGSIRLFNAGKFDTAMTMFLECVNQLQEIVERPPKFELPYKILDKGRMRDSDNQIYSIRLTGSSEENWTKCLKMLLINLKWLIASTVMPR</sequence>
<feature type="domain" description="G-patch" evidence="7">
    <location>
        <begin position="225"/>
        <end position="272"/>
    </location>
</feature>
<keyword evidence="5" id="KW-0175">Coiled coil</keyword>
<dbReference type="STRING" id="70667.A0A183SMG8"/>
<keyword evidence="2" id="KW-0507">mRNA processing</keyword>
<evidence type="ECO:0000256" key="3">
    <source>
        <dbReference type="ARBA" id="ARBA00023187"/>
    </source>
</evidence>
<reference evidence="10" key="1">
    <citation type="submission" date="2016-06" db="UniProtKB">
        <authorList>
            <consortium name="WormBaseParasite"/>
        </authorList>
    </citation>
    <scope>IDENTIFICATION</scope>
</reference>